<evidence type="ECO:0000313" key="3">
    <source>
        <dbReference type="Proteomes" id="UP000007148"/>
    </source>
</evidence>
<feature type="compositionally biased region" description="Low complexity" evidence="1">
    <location>
        <begin position="921"/>
        <end position="937"/>
    </location>
</feature>
<protein>
    <submittedName>
        <fullName evidence="2">Uncharacterized protein</fullName>
    </submittedName>
</protein>
<dbReference type="eggNOG" id="KOG0863">
    <property type="taxonomic scope" value="Eukaryota"/>
</dbReference>
<dbReference type="AlphaFoldDB" id="G4TR54"/>
<feature type="compositionally biased region" description="Pro residues" evidence="1">
    <location>
        <begin position="80"/>
        <end position="101"/>
    </location>
</feature>
<dbReference type="Proteomes" id="UP000007148">
    <property type="component" value="Unassembled WGS sequence"/>
</dbReference>
<dbReference type="OMA" id="RIYFHTP"/>
<feature type="compositionally biased region" description="Basic and acidic residues" evidence="1">
    <location>
        <begin position="562"/>
        <end position="573"/>
    </location>
</feature>
<feature type="compositionally biased region" description="Low complexity" evidence="1">
    <location>
        <begin position="102"/>
        <end position="112"/>
    </location>
</feature>
<dbReference type="HOGENOM" id="CLU_312863_0_0_1"/>
<gene>
    <name evidence="2" type="ORF">PIIN_07751</name>
</gene>
<reference evidence="2 3" key="1">
    <citation type="journal article" date="2011" name="PLoS Pathog.">
        <title>Endophytic Life Strategies Decoded by Genome and Transcriptome Analyses of the Mutualistic Root Symbiont Piriformospora indica.</title>
        <authorList>
            <person name="Zuccaro A."/>
            <person name="Lahrmann U."/>
            <person name="Guldener U."/>
            <person name="Langen G."/>
            <person name="Pfiffi S."/>
            <person name="Biedenkopf D."/>
            <person name="Wong P."/>
            <person name="Samans B."/>
            <person name="Grimm C."/>
            <person name="Basiewicz M."/>
            <person name="Murat C."/>
            <person name="Martin F."/>
            <person name="Kogel K.H."/>
        </authorList>
    </citation>
    <scope>NUCLEOTIDE SEQUENCE [LARGE SCALE GENOMIC DNA]</scope>
    <source>
        <strain evidence="2 3">DSM 11827</strain>
    </source>
</reference>
<feature type="compositionally biased region" description="Pro residues" evidence="1">
    <location>
        <begin position="13"/>
        <end position="24"/>
    </location>
</feature>
<accession>G4TR54</accession>
<comment type="caution">
    <text evidence="2">The sequence shown here is derived from an EMBL/GenBank/DDBJ whole genome shotgun (WGS) entry which is preliminary data.</text>
</comment>
<keyword evidence="3" id="KW-1185">Reference proteome</keyword>
<feature type="compositionally biased region" description="Polar residues" evidence="1">
    <location>
        <begin position="576"/>
        <end position="585"/>
    </location>
</feature>
<dbReference type="OrthoDB" id="431557at2759"/>
<dbReference type="EMBL" id="CAFZ01000253">
    <property type="protein sequence ID" value="CCA73797.1"/>
    <property type="molecule type" value="Genomic_DNA"/>
</dbReference>
<feature type="region of interest" description="Disordered" evidence="1">
    <location>
        <begin position="562"/>
        <end position="608"/>
    </location>
</feature>
<feature type="compositionally biased region" description="Acidic residues" evidence="1">
    <location>
        <begin position="523"/>
        <end position="532"/>
    </location>
</feature>
<dbReference type="STRING" id="1109443.G4TR54"/>
<feature type="compositionally biased region" description="Pro residues" evidence="1">
    <location>
        <begin position="166"/>
        <end position="187"/>
    </location>
</feature>
<name>G4TR54_SERID</name>
<dbReference type="InParanoid" id="G4TR54"/>
<organism evidence="2 3">
    <name type="scientific">Serendipita indica (strain DSM 11827)</name>
    <name type="common">Root endophyte fungus</name>
    <name type="synonym">Piriformospora indica</name>
    <dbReference type="NCBI Taxonomy" id="1109443"/>
    <lineage>
        <taxon>Eukaryota</taxon>
        <taxon>Fungi</taxon>
        <taxon>Dikarya</taxon>
        <taxon>Basidiomycota</taxon>
        <taxon>Agaricomycotina</taxon>
        <taxon>Agaricomycetes</taxon>
        <taxon>Sebacinales</taxon>
        <taxon>Serendipitaceae</taxon>
        <taxon>Serendipita</taxon>
    </lineage>
</organism>
<sequence>MSKHPAGYYAAQPPIPPGHPPPAPAQHYDAYSTWSVAAAAAQQQYYQASAAAAASAGPGSPPVNPYANYGYGPAATWAHHPPPPAHRAPPPPTPVPPPAQPYGPYIPQAQPQPYSPHNPSTPYAPRQLPPPIPPSQPLPAAPRPFQQPPLKRQRVHSLQSNGSRFPPIPAGPARPPTDAPPPLPGLPLPVTGPNLRSGNAVSSRGRGHPLRPSRGGRGGGAPNRHGSGASRQSANTIPRGPRRGGLFPQASSRSFRSSSGGDGAQSSRGWSHGVSESGTSVFNSSTGASMSDKEGKRTLTDFRIIGFGFVSDQLTWSWGATRPIDDKVVFPPSSTAKEDPKPTAVENPSPVKQDDIAPSQGSPSKDKGKKTTKDTARIRIYFQPTYFPTRGGRMPPPSSVPSRPNAKRKKSDSEEDDGERGNIKRHHGENEEGSRNGILAEIPLPTSNGDKNVEKDSTEAVTDEATHAQEEQNTDASSEAAAWMGQALKDLKEDSDDGHEHDLREDDDDQNSEANDLTTELVEGYDDEEEEGTSLFGSGVHPSPGAEDASVDLIVQSVEDVSNHGDGVERGEEPSTESQNPNNANGSFSQAGQSSGAGGPGGSSNKLSVSFASSSRRLVLEAEVITYLKVFRAEGRIEFASTLETDPLNVGAEGSDPVIKGVFLEVWNEEAQAFHTVPVPSTSAADSDLPPLRGSKNVTFHVFLDMENPLSMPRWVKTGDVDDWLLTMLGSSKHMNTYRREMSTSVRGWEGKISVVDPDPALTLQNTLEHWATNSVVAQQKDREQYLKSFFYHPDTAEEKRKPNMDSMMELLLRPIRGGQPTIGSHLDSHHHHHHNFSYNNSVNPILQAAANSDPTLISGQTHTSLAVLALFRVLQQTATKYGGDEALKEAEARVRDIIQALPSQMTNKNLDAMFQRWNHSNGGASKGSASNGKSHR</sequence>
<feature type="region of interest" description="Disordered" evidence="1">
    <location>
        <begin position="80"/>
        <end position="295"/>
    </location>
</feature>
<proteinExistence type="predicted"/>
<feature type="compositionally biased region" description="Basic and acidic residues" evidence="1">
    <location>
        <begin position="364"/>
        <end position="377"/>
    </location>
</feature>
<feature type="compositionally biased region" description="Basic and acidic residues" evidence="1">
    <location>
        <begin position="451"/>
        <end position="470"/>
    </location>
</feature>
<feature type="region of interest" description="Disordered" evidence="1">
    <location>
        <begin position="324"/>
        <end position="547"/>
    </location>
</feature>
<evidence type="ECO:0000256" key="1">
    <source>
        <dbReference type="SAM" id="MobiDB-lite"/>
    </source>
</evidence>
<feature type="compositionally biased region" description="Pro residues" evidence="1">
    <location>
        <begin position="127"/>
        <end position="147"/>
    </location>
</feature>
<feature type="region of interest" description="Disordered" evidence="1">
    <location>
        <begin position="918"/>
        <end position="937"/>
    </location>
</feature>
<feature type="compositionally biased region" description="Polar residues" evidence="1">
    <location>
        <begin position="264"/>
        <end position="289"/>
    </location>
</feature>
<evidence type="ECO:0000313" key="2">
    <source>
        <dbReference type="EMBL" id="CCA73797.1"/>
    </source>
</evidence>
<feature type="region of interest" description="Disordered" evidence="1">
    <location>
        <begin position="1"/>
        <end position="27"/>
    </location>
</feature>